<keyword evidence="3" id="KW-1185">Reference proteome</keyword>
<evidence type="ECO:0000313" key="3">
    <source>
        <dbReference type="Proteomes" id="UP000650511"/>
    </source>
</evidence>
<dbReference type="EMBL" id="BMHA01000006">
    <property type="protein sequence ID" value="GGI06186.1"/>
    <property type="molecule type" value="Genomic_DNA"/>
</dbReference>
<gene>
    <name evidence="2" type="ORF">GCM10011354_17830</name>
</gene>
<evidence type="ECO:0000256" key="1">
    <source>
        <dbReference type="SAM" id="Phobius"/>
    </source>
</evidence>
<protein>
    <recommendedName>
        <fullName evidence="4">HEAT repeat</fullName>
    </recommendedName>
</protein>
<dbReference type="SUPFAM" id="SSF48371">
    <property type="entry name" value="ARM repeat"/>
    <property type="match status" value="1"/>
</dbReference>
<feature type="transmembrane region" description="Helical" evidence="1">
    <location>
        <begin position="6"/>
        <end position="30"/>
    </location>
</feature>
<reference evidence="2" key="2">
    <citation type="submission" date="2020-09" db="EMBL/GenBank/DDBJ databases">
        <authorList>
            <person name="Sun Q."/>
            <person name="Zhou Y."/>
        </authorList>
    </citation>
    <scope>NUCLEOTIDE SEQUENCE</scope>
    <source>
        <strain evidence="2">CGMCC 1.14988</strain>
    </source>
</reference>
<dbReference type="AlphaFoldDB" id="A0A8J3ADN1"/>
<reference evidence="2" key="1">
    <citation type="journal article" date="2014" name="Int. J. Syst. Evol. Microbiol.">
        <title>Complete genome sequence of Corynebacterium casei LMG S-19264T (=DSM 44701T), isolated from a smear-ripened cheese.</title>
        <authorList>
            <consortium name="US DOE Joint Genome Institute (JGI-PGF)"/>
            <person name="Walter F."/>
            <person name="Albersmeier A."/>
            <person name="Kalinowski J."/>
            <person name="Ruckert C."/>
        </authorList>
    </citation>
    <scope>NUCLEOTIDE SEQUENCE</scope>
    <source>
        <strain evidence="2">CGMCC 1.14988</strain>
    </source>
</reference>
<organism evidence="2 3">
    <name type="scientific">Egicoccus halophilus</name>
    <dbReference type="NCBI Taxonomy" id="1670830"/>
    <lineage>
        <taxon>Bacteria</taxon>
        <taxon>Bacillati</taxon>
        <taxon>Actinomycetota</taxon>
        <taxon>Nitriliruptoria</taxon>
        <taxon>Egicoccales</taxon>
        <taxon>Egicoccaceae</taxon>
        <taxon>Egicoccus</taxon>
    </lineage>
</organism>
<evidence type="ECO:0008006" key="4">
    <source>
        <dbReference type="Google" id="ProtNLM"/>
    </source>
</evidence>
<evidence type="ECO:0000313" key="2">
    <source>
        <dbReference type="EMBL" id="GGI06186.1"/>
    </source>
</evidence>
<keyword evidence="1" id="KW-1133">Transmembrane helix</keyword>
<dbReference type="Proteomes" id="UP000650511">
    <property type="component" value="Unassembled WGS sequence"/>
</dbReference>
<dbReference type="RefSeq" id="WP_130650640.1">
    <property type="nucleotide sequence ID" value="NZ_BMHA01000006.1"/>
</dbReference>
<keyword evidence="1" id="KW-0472">Membrane</keyword>
<sequence>MELIDVVLVATLLLLAVVLLGALDLVLGTWRRRRHGGRRREAERDLLAVVVDALAGADHLDGARRAIREAEPAVAEQVCLAAGRIVGEEERALLAELAAAADVNQRARRELRSRHWWRRLRAVRLLHVASDDPADLQVLADPHPEVRAAALLWLSDRPRQLGERPVVLPPRRPSRDATELLADALVSDAALVRVAAKHVCVKADPPPLAVLERALELARRPETHPLAAVAPLTTIAALGGSVPLSFDDFLASDAAPVRAAAIRAVAATAPEQTALLARRHLADEQVVRIAVADVAGRDPAAGALLLALAEDPAWQVRQVARRTLVRSGPVGRALLRRLQQAVA</sequence>
<accession>A0A8J3ADN1</accession>
<dbReference type="InterPro" id="IPR016024">
    <property type="entry name" value="ARM-type_fold"/>
</dbReference>
<keyword evidence="1" id="KW-0812">Transmembrane</keyword>
<name>A0A8J3ADN1_9ACTN</name>
<proteinExistence type="predicted"/>
<comment type="caution">
    <text evidence="2">The sequence shown here is derived from an EMBL/GenBank/DDBJ whole genome shotgun (WGS) entry which is preliminary data.</text>
</comment>